<dbReference type="SUPFAM" id="SSF56300">
    <property type="entry name" value="Metallo-dependent phosphatases"/>
    <property type="match status" value="1"/>
</dbReference>
<comment type="cofactor">
    <cofactor evidence="1">
        <name>a divalent metal cation</name>
        <dbReference type="ChEBI" id="CHEBI:60240"/>
    </cofactor>
</comment>
<accession>A0B5L1</accession>
<dbReference type="NCBIfam" id="TIGR00040">
    <property type="entry name" value="yfcE"/>
    <property type="match status" value="1"/>
</dbReference>
<dbReference type="Gene3D" id="3.60.21.10">
    <property type="match status" value="1"/>
</dbReference>
<dbReference type="CDD" id="cd00841">
    <property type="entry name" value="MPP_YfcE"/>
    <property type="match status" value="1"/>
</dbReference>
<dbReference type="RefSeq" id="WP_011695384.1">
    <property type="nucleotide sequence ID" value="NC_008553.1"/>
</dbReference>
<dbReference type="Proteomes" id="UP000000674">
    <property type="component" value="Chromosome"/>
</dbReference>
<dbReference type="Pfam" id="PF12850">
    <property type="entry name" value="Metallophos_2"/>
    <property type="match status" value="1"/>
</dbReference>
<gene>
    <name evidence="3" type="ordered locus">Mthe_0186</name>
</gene>
<evidence type="ECO:0000259" key="2">
    <source>
        <dbReference type="Pfam" id="PF12850"/>
    </source>
</evidence>
<dbReference type="OrthoDB" id="19174at2157"/>
<dbReference type="PANTHER" id="PTHR11124">
    <property type="entry name" value="VACUOLAR SORTING PROTEIN VPS29"/>
    <property type="match status" value="1"/>
</dbReference>
<dbReference type="GO" id="GO:0046872">
    <property type="term" value="F:metal ion binding"/>
    <property type="evidence" value="ECO:0007669"/>
    <property type="project" value="UniProtKB-KW"/>
</dbReference>
<dbReference type="EMBL" id="CP000477">
    <property type="protein sequence ID" value="ABK13985.1"/>
    <property type="molecule type" value="Genomic_DNA"/>
</dbReference>
<evidence type="ECO:0000313" key="4">
    <source>
        <dbReference type="Proteomes" id="UP000000674"/>
    </source>
</evidence>
<keyword evidence="1" id="KW-0479">Metal-binding</keyword>
<dbReference type="HOGENOM" id="CLU_063749_3_2_2"/>
<dbReference type="InterPro" id="IPR041802">
    <property type="entry name" value="MPP_YfcE"/>
</dbReference>
<dbReference type="STRING" id="349307.Mthe_0186"/>
<dbReference type="InterPro" id="IPR029052">
    <property type="entry name" value="Metallo-depent_PP-like"/>
</dbReference>
<dbReference type="InterPro" id="IPR024654">
    <property type="entry name" value="Calcineurin-like_PHP_lpxH"/>
</dbReference>
<reference evidence="3 4" key="1">
    <citation type="submission" date="2006-10" db="EMBL/GenBank/DDBJ databases">
        <title>Complete sequence of Methanosaeta thermophila PT.</title>
        <authorList>
            <consortium name="US DOE Joint Genome Institute"/>
            <person name="Copeland A."/>
            <person name="Lucas S."/>
            <person name="Lapidus A."/>
            <person name="Barry K."/>
            <person name="Detter J.C."/>
            <person name="Glavina del Rio T."/>
            <person name="Hammon N."/>
            <person name="Israni S."/>
            <person name="Pitluck S."/>
            <person name="Chain P."/>
            <person name="Malfatti S."/>
            <person name="Shin M."/>
            <person name="Vergez L."/>
            <person name="Schmutz J."/>
            <person name="Larimer F."/>
            <person name="Land M."/>
            <person name="Hauser L."/>
            <person name="Kyrpides N."/>
            <person name="Kim E."/>
            <person name="Smith K.S."/>
            <person name="Ingram-Smith C."/>
            <person name="Richardson P."/>
        </authorList>
    </citation>
    <scope>NUCLEOTIDE SEQUENCE [LARGE SCALE GENOMIC DNA]</scope>
    <source>
        <strain evidence="4">DSM 6194 / JCM 14653 / NBRC 101360 / PT</strain>
    </source>
</reference>
<protein>
    <recommendedName>
        <fullName evidence="1">Phosphoesterase</fullName>
        <ecNumber evidence="1">3.1.4.-</ecNumber>
    </recommendedName>
</protein>
<organism evidence="3 4">
    <name type="scientific">Methanothrix thermoacetophila (strain DSM 6194 / JCM 14653 / NBRC 101360 / PT)</name>
    <name type="common">Methanosaeta thermophila</name>
    <dbReference type="NCBI Taxonomy" id="349307"/>
    <lineage>
        <taxon>Archaea</taxon>
        <taxon>Methanobacteriati</taxon>
        <taxon>Methanobacteriota</taxon>
        <taxon>Stenosarchaea group</taxon>
        <taxon>Methanomicrobia</taxon>
        <taxon>Methanotrichales</taxon>
        <taxon>Methanotrichaceae</taxon>
        <taxon>Methanothrix</taxon>
    </lineage>
</organism>
<keyword evidence="4" id="KW-1185">Reference proteome</keyword>
<evidence type="ECO:0000256" key="1">
    <source>
        <dbReference type="RuleBase" id="RU362039"/>
    </source>
</evidence>
<proteinExistence type="inferred from homology"/>
<dbReference type="AlphaFoldDB" id="A0B5L1"/>
<dbReference type="GeneID" id="4462753"/>
<comment type="similarity">
    <text evidence="1">Belongs to the metallophosphoesterase superfamily. YfcE family.</text>
</comment>
<name>A0B5L1_METTP</name>
<evidence type="ECO:0000313" key="3">
    <source>
        <dbReference type="EMBL" id="ABK13985.1"/>
    </source>
</evidence>
<sequence length="179" mass="19688">MKILLISDTHLDRISEELLKTLSGYDMILHAGDLVSMEVYTDLKTLGETHAVAGNSDHPDVRRSLPERLKLDIEGLRVGIIHRPSHSPDSPGISLMAREMDVDLLVFGHFHKPVFERDGSRMMVCPGSPTCPRLSPPSVAELLVEGGRASIRIVPVGRPMCGYLRFAETLYLNGSSGQC</sequence>
<dbReference type="InterPro" id="IPR000979">
    <property type="entry name" value="Phosphodiesterase_MJ0936/Vps29"/>
</dbReference>
<dbReference type="GO" id="GO:0016787">
    <property type="term" value="F:hydrolase activity"/>
    <property type="evidence" value="ECO:0007669"/>
    <property type="project" value="UniProtKB-UniRule"/>
</dbReference>
<dbReference type="EC" id="3.1.4.-" evidence="1"/>
<feature type="domain" description="Calcineurin-like phosphoesterase" evidence="2">
    <location>
        <begin position="1"/>
        <end position="141"/>
    </location>
</feature>
<dbReference type="KEGG" id="mtp:Mthe_0186"/>